<evidence type="ECO:0000313" key="4">
    <source>
        <dbReference type="Proteomes" id="UP000255139"/>
    </source>
</evidence>
<dbReference type="AlphaFoldDB" id="A0A099TY90"/>
<reference evidence="2 3" key="1">
    <citation type="journal article" date="2014" name="Genome Announc.">
        <title>Draft genome sequences of eight enterohepatic helicobacter species isolated from both laboratory and wild rodents.</title>
        <authorList>
            <person name="Sheh A."/>
            <person name="Shen Z."/>
            <person name="Fox J.G."/>
        </authorList>
    </citation>
    <scope>NUCLEOTIDE SEQUENCE [LARGE SCALE GENOMIC DNA]</scope>
    <source>
        <strain evidence="2 3">ST1</strain>
    </source>
</reference>
<keyword evidence="4" id="KW-1185">Reference proteome</keyword>
<name>A0A099TY90_9HELI</name>
<accession>A0A099TY90</accession>
<dbReference type="EMBL" id="JRPD02000001">
    <property type="protein sequence ID" value="TLE01602.1"/>
    <property type="molecule type" value="Genomic_DNA"/>
</dbReference>
<proteinExistence type="predicted"/>
<evidence type="ECO:0000313" key="3">
    <source>
        <dbReference type="Proteomes" id="UP000029922"/>
    </source>
</evidence>
<evidence type="ECO:0000313" key="1">
    <source>
        <dbReference type="EMBL" id="STQ86216.1"/>
    </source>
</evidence>
<dbReference type="EMBL" id="UGJE01000002">
    <property type="protein sequence ID" value="STQ86216.1"/>
    <property type="molecule type" value="Genomic_DNA"/>
</dbReference>
<evidence type="ECO:0000313" key="2">
    <source>
        <dbReference type="EMBL" id="TLE01602.1"/>
    </source>
</evidence>
<reference evidence="1 4" key="2">
    <citation type="submission" date="2018-06" db="EMBL/GenBank/DDBJ databases">
        <authorList>
            <consortium name="Pathogen Informatics"/>
            <person name="Doyle S."/>
        </authorList>
    </citation>
    <scope>NUCLEOTIDE SEQUENCE [LARGE SCALE GENOMIC DNA]</scope>
    <source>
        <strain evidence="1 4">NCTC12714</strain>
    </source>
</reference>
<dbReference type="Proteomes" id="UP000255139">
    <property type="component" value="Unassembled WGS sequence"/>
</dbReference>
<dbReference type="RefSeq" id="WP_034559283.1">
    <property type="nucleotide sequence ID" value="NZ_FZML01000010.1"/>
</dbReference>
<organism evidence="1 4">
    <name type="scientific">Helicobacter muridarum</name>
    <dbReference type="NCBI Taxonomy" id="216"/>
    <lineage>
        <taxon>Bacteria</taxon>
        <taxon>Pseudomonadati</taxon>
        <taxon>Campylobacterota</taxon>
        <taxon>Epsilonproteobacteria</taxon>
        <taxon>Campylobacterales</taxon>
        <taxon>Helicobacteraceae</taxon>
        <taxon>Helicobacter</taxon>
    </lineage>
</organism>
<gene>
    <name evidence="2" type="ORF">LS73_000190</name>
    <name evidence="1" type="ORF">NCTC12714_01018</name>
</gene>
<protein>
    <submittedName>
        <fullName evidence="1">Uncharacterized protein</fullName>
    </submittedName>
</protein>
<sequence>MRIYVETLSSIPVRCDYPAQYRTGRANRQGKYNGLLYYQILCGISLKNDIEGFESLCYGSGALEHIAAMQIKILMKI</sequence>
<dbReference type="Proteomes" id="UP000029922">
    <property type="component" value="Unassembled WGS sequence"/>
</dbReference>